<evidence type="ECO:0000256" key="3">
    <source>
        <dbReference type="ARBA" id="ARBA00019615"/>
    </source>
</evidence>
<feature type="region of interest" description="Disordered" evidence="9">
    <location>
        <begin position="1"/>
        <end position="41"/>
    </location>
</feature>
<dbReference type="AlphaFoldDB" id="A0A9P6CPW4"/>
<evidence type="ECO:0000256" key="7">
    <source>
        <dbReference type="ARBA" id="ARBA00023242"/>
    </source>
</evidence>
<dbReference type="GO" id="GO:0016592">
    <property type="term" value="C:mediator complex"/>
    <property type="evidence" value="ECO:0007669"/>
    <property type="project" value="InterPro"/>
</dbReference>
<feature type="compositionally biased region" description="Basic and acidic residues" evidence="9">
    <location>
        <begin position="318"/>
        <end position="331"/>
    </location>
</feature>
<evidence type="ECO:0000256" key="1">
    <source>
        <dbReference type="ARBA" id="ARBA00004123"/>
    </source>
</evidence>
<evidence type="ECO:0000256" key="8">
    <source>
        <dbReference type="ARBA" id="ARBA00032018"/>
    </source>
</evidence>
<keyword evidence="10" id="KW-0812">Transmembrane</keyword>
<feature type="compositionally biased region" description="Pro residues" evidence="9">
    <location>
        <begin position="17"/>
        <end position="38"/>
    </location>
</feature>
<keyword evidence="7" id="KW-0539">Nucleus</keyword>
<feature type="compositionally biased region" description="Low complexity" evidence="9">
    <location>
        <begin position="213"/>
        <end position="234"/>
    </location>
</feature>
<organism evidence="11 12">
    <name type="scientific">Collybia nuda</name>
    <dbReference type="NCBI Taxonomy" id="64659"/>
    <lineage>
        <taxon>Eukaryota</taxon>
        <taxon>Fungi</taxon>
        <taxon>Dikarya</taxon>
        <taxon>Basidiomycota</taxon>
        <taxon>Agaricomycotina</taxon>
        <taxon>Agaricomycetes</taxon>
        <taxon>Agaricomycetidae</taxon>
        <taxon>Agaricales</taxon>
        <taxon>Tricholomatineae</taxon>
        <taxon>Clitocybaceae</taxon>
        <taxon>Collybia</taxon>
    </lineage>
</organism>
<evidence type="ECO:0000256" key="4">
    <source>
        <dbReference type="ARBA" id="ARBA00023015"/>
    </source>
</evidence>
<evidence type="ECO:0000256" key="2">
    <source>
        <dbReference type="ARBA" id="ARBA00009259"/>
    </source>
</evidence>
<evidence type="ECO:0000313" key="12">
    <source>
        <dbReference type="Proteomes" id="UP000807353"/>
    </source>
</evidence>
<dbReference type="EMBL" id="MU150234">
    <property type="protein sequence ID" value="KAF9468038.1"/>
    <property type="molecule type" value="Genomic_DNA"/>
</dbReference>
<keyword evidence="6" id="KW-0804">Transcription</keyword>
<name>A0A9P6CPW4_9AGAR</name>
<reference evidence="11" key="1">
    <citation type="submission" date="2020-11" db="EMBL/GenBank/DDBJ databases">
        <authorList>
            <consortium name="DOE Joint Genome Institute"/>
            <person name="Ahrendt S."/>
            <person name="Riley R."/>
            <person name="Andreopoulos W."/>
            <person name="Labutti K."/>
            <person name="Pangilinan J."/>
            <person name="Ruiz-Duenas F.J."/>
            <person name="Barrasa J.M."/>
            <person name="Sanchez-Garcia M."/>
            <person name="Camarero S."/>
            <person name="Miyauchi S."/>
            <person name="Serrano A."/>
            <person name="Linde D."/>
            <person name="Babiker R."/>
            <person name="Drula E."/>
            <person name="Ayuso-Fernandez I."/>
            <person name="Pacheco R."/>
            <person name="Padilla G."/>
            <person name="Ferreira P."/>
            <person name="Barriuso J."/>
            <person name="Kellner H."/>
            <person name="Castanera R."/>
            <person name="Alfaro M."/>
            <person name="Ramirez L."/>
            <person name="Pisabarro A.G."/>
            <person name="Kuo A."/>
            <person name="Tritt A."/>
            <person name="Lipzen A."/>
            <person name="He G."/>
            <person name="Yan M."/>
            <person name="Ng V."/>
            <person name="Cullen D."/>
            <person name="Martin F."/>
            <person name="Rosso M.-N."/>
            <person name="Henrissat B."/>
            <person name="Hibbett D."/>
            <person name="Martinez A.T."/>
            <person name="Grigoriev I.V."/>
        </authorList>
    </citation>
    <scope>NUCLEOTIDE SEQUENCE</scope>
    <source>
        <strain evidence="11">CBS 247.69</strain>
    </source>
</reference>
<dbReference type="GO" id="GO:0006357">
    <property type="term" value="P:regulation of transcription by RNA polymerase II"/>
    <property type="evidence" value="ECO:0007669"/>
    <property type="project" value="InterPro"/>
</dbReference>
<feature type="transmembrane region" description="Helical" evidence="10">
    <location>
        <begin position="378"/>
        <end position="399"/>
    </location>
</feature>
<comment type="subcellular location">
    <subcellularLocation>
        <location evidence="1">Nucleus</location>
    </subcellularLocation>
</comment>
<feature type="compositionally biased region" description="Polar residues" evidence="9">
    <location>
        <begin position="235"/>
        <end position="255"/>
    </location>
</feature>
<feature type="region of interest" description="Disordered" evidence="9">
    <location>
        <begin position="106"/>
        <end position="130"/>
    </location>
</feature>
<dbReference type="Proteomes" id="UP000807353">
    <property type="component" value="Unassembled WGS sequence"/>
</dbReference>
<feature type="region of interest" description="Disordered" evidence="9">
    <location>
        <begin position="213"/>
        <end position="333"/>
    </location>
</feature>
<gene>
    <name evidence="11" type="ORF">BDZ94DRAFT_1304781</name>
</gene>
<keyword evidence="4" id="KW-0805">Transcription regulation</keyword>
<evidence type="ECO:0000256" key="10">
    <source>
        <dbReference type="SAM" id="Phobius"/>
    </source>
</evidence>
<feature type="compositionally biased region" description="Polar residues" evidence="9">
    <location>
        <begin position="302"/>
        <end position="315"/>
    </location>
</feature>
<evidence type="ECO:0000256" key="9">
    <source>
        <dbReference type="SAM" id="MobiDB-lite"/>
    </source>
</evidence>
<evidence type="ECO:0000256" key="5">
    <source>
        <dbReference type="ARBA" id="ARBA00023159"/>
    </source>
</evidence>
<keyword evidence="12" id="KW-1185">Reference proteome</keyword>
<proteinExistence type="inferred from homology"/>
<dbReference type="OrthoDB" id="2160599at2759"/>
<comment type="similarity">
    <text evidence="2">Belongs to the Mediator complex subunit 19 family.</text>
</comment>
<dbReference type="InterPro" id="IPR013942">
    <property type="entry name" value="Mediator_Med19_fun"/>
</dbReference>
<evidence type="ECO:0000256" key="6">
    <source>
        <dbReference type="ARBA" id="ARBA00023163"/>
    </source>
</evidence>
<protein>
    <recommendedName>
        <fullName evidence="3">Mediator of RNA polymerase II transcription subunit 19</fullName>
    </recommendedName>
    <alternativeName>
        <fullName evidence="8">Mediator complex subunit 19</fullName>
    </alternativeName>
</protein>
<dbReference type="PANTHER" id="PTHR28270">
    <property type="entry name" value="MEDIATOR OF RNA POLYMERASE II TRANSCRIPTION SUBUNIT 19"/>
    <property type="match status" value="1"/>
</dbReference>
<sequence length="484" mass="51894">MNGESTNAIAGPSNPRTSPPPSSSPPHIFFPPPAPPQTHPVYLSSTQDLLARFALLPAYDKYVRPFAAPGETGLDQTGPVPPNPGVGGMLDKGKGKEVAETLVSVGIVDNGDGDDDDGPGGKGEKRKKNNYKHLIKGIPGKHSLKKDDYLSTIMQIPPKQRIPIMPFDVKTQRDAFTVSLEGLKGWNPSALVLESAQAREDRKKRKELKRLAKLQQAQSANPIIHPQPIQAPIPTSTGSSTINRNTPTSIQNGSTVPRPGSAVPRPGSTKPTLAPVQVPVGRVSTPFRTGGGSSGAPLRSAGTATPTNTTQNPFISSMDHDKRGKKRDRDGPSGIAVNGLMINGHGAGNLVNSHAHQTTNARAGMDGIRPRPVKKQRMVSVTVILSLLSPFLHLGRYFIFRFWWLTSAIAPGYPGTSKGCNHYSTAYSAGCIKQPLDSVLNRFNVALQSCNMLASDSMVLLPTLPTANGKLEQHKTTYLRLHYI</sequence>
<dbReference type="GO" id="GO:0070847">
    <property type="term" value="C:core mediator complex"/>
    <property type="evidence" value="ECO:0007669"/>
    <property type="project" value="TreeGrafter"/>
</dbReference>
<keyword evidence="10" id="KW-1133">Transmembrane helix</keyword>
<comment type="caution">
    <text evidence="11">The sequence shown here is derived from an EMBL/GenBank/DDBJ whole genome shotgun (WGS) entry which is preliminary data.</text>
</comment>
<keyword evidence="5" id="KW-0010">Activator</keyword>
<accession>A0A9P6CPW4</accession>
<keyword evidence="10" id="KW-0472">Membrane</keyword>
<dbReference type="PANTHER" id="PTHR28270:SF1">
    <property type="entry name" value="MEDIATOR OF RNA POLYMERASE II TRANSCRIPTION SUBUNIT 19"/>
    <property type="match status" value="1"/>
</dbReference>
<dbReference type="GO" id="GO:0003712">
    <property type="term" value="F:transcription coregulator activity"/>
    <property type="evidence" value="ECO:0007669"/>
    <property type="project" value="InterPro"/>
</dbReference>
<evidence type="ECO:0000313" key="11">
    <source>
        <dbReference type="EMBL" id="KAF9468038.1"/>
    </source>
</evidence>